<name>A0AAW9RNV9_9HYPH</name>
<keyword evidence="3" id="KW-1185">Reference proteome</keyword>
<gene>
    <name evidence="2" type="primary">dctP</name>
    <name evidence="2" type="ORF">V3328_03815</name>
</gene>
<organism evidence="2 3">
    <name type="scientific">Microbaculum marinum</name>
    <dbReference type="NCBI Taxonomy" id="1764581"/>
    <lineage>
        <taxon>Bacteria</taxon>
        <taxon>Pseudomonadati</taxon>
        <taxon>Pseudomonadota</taxon>
        <taxon>Alphaproteobacteria</taxon>
        <taxon>Hyphomicrobiales</taxon>
        <taxon>Tepidamorphaceae</taxon>
        <taxon>Microbaculum</taxon>
    </lineage>
</organism>
<sequence>MNLIHEFGVVGLASTVLLTGAGLGGGIAHAADFNWKLFTPFTVNDKPTQLYRAFAEDVEKATGGKLKIDVYAAGELPYKNSDVLRIVATNQVEMADLAIGPVAGEVPELNVFVLPFICTSMDQFYAAADEALPIIDGRLQEKFGVRGLTAWTMPPQEIWLTEDIGKIEELKGRKIRTWNKTQVEMLDLLGASGVAITPAEVIPALQRGVVDGAVTAAIPAYDWKFYEVLDYGYMLNFTMTNQVIAVNEEQYAKLPDDVRAALDDTVQNWQLQFREAIETAAVEAGSKLEEEGMELIDPSESDIQTARDVTKPMWNAWAEENGPLAAELLKTVSNACSK</sequence>
<comment type="caution">
    <text evidence="2">The sequence shown here is derived from an EMBL/GenBank/DDBJ whole genome shotgun (WGS) entry which is preliminary data.</text>
</comment>
<reference evidence="2 3" key="1">
    <citation type="submission" date="2024-02" db="EMBL/GenBank/DDBJ databases">
        <title>Genome analysis and characterization of Microbaculum marinisediminis sp. nov., isolated from marine sediment.</title>
        <authorList>
            <person name="Du Z.-J."/>
            <person name="Ye Y.-Q."/>
            <person name="Zhang Z.-R."/>
            <person name="Yuan S.-M."/>
            <person name="Zhang X.-Y."/>
        </authorList>
    </citation>
    <scope>NUCLEOTIDE SEQUENCE [LARGE SCALE GENOMIC DNA]</scope>
    <source>
        <strain evidence="2 3">SDUM1044001</strain>
    </source>
</reference>
<evidence type="ECO:0000256" key="1">
    <source>
        <dbReference type="ARBA" id="ARBA00022729"/>
    </source>
</evidence>
<dbReference type="NCBIfam" id="NF037995">
    <property type="entry name" value="TRAP_S1"/>
    <property type="match status" value="1"/>
</dbReference>
<accession>A0AAW9RNV9</accession>
<dbReference type="InterPro" id="IPR038404">
    <property type="entry name" value="TRAP_DctP_sf"/>
</dbReference>
<dbReference type="GO" id="GO:0055085">
    <property type="term" value="P:transmembrane transport"/>
    <property type="evidence" value="ECO:0007669"/>
    <property type="project" value="InterPro"/>
</dbReference>
<protein>
    <submittedName>
        <fullName evidence="2">TRAP transporter substrate-binding protein DctP</fullName>
    </submittedName>
</protein>
<dbReference type="PANTHER" id="PTHR33376:SF4">
    <property type="entry name" value="SIALIC ACID-BINDING PERIPLASMIC PROTEIN SIAP"/>
    <property type="match status" value="1"/>
</dbReference>
<keyword evidence="1" id="KW-0732">Signal</keyword>
<dbReference type="RefSeq" id="WP_340328330.1">
    <property type="nucleotide sequence ID" value="NZ_JAZHOF010000002.1"/>
</dbReference>
<dbReference type="Gene3D" id="3.40.190.170">
    <property type="entry name" value="Bacterial extracellular solute-binding protein, family 7"/>
    <property type="match status" value="1"/>
</dbReference>
<proteinExistence type="predicted"/>
<dbReference type="InterPro" id="IPR018389">
    <property type="entry name" value="DctP_fam"/>
</dbReference>
<dbReference type="Proteomes" id="UP001378188">
    <property type="component" value="Unassembled WGS sequence"/>
</dbReference>
<evidence type="ECO:0000313" key="3">
    <source>
        <dbReference type="Proteomes" id="UP001378188"/>
    </source>
</evidence>
<dbReference type="SUPFAM" id="SSF53850">
    <property type="entry name" value="Periplasmic binding protein-like II"/>
    <property type="match status" value="1"/>
</dbReference>
<evidence type="ECO:0000313" key="2">
    <source>
        <dbReference type="EMBL" id="MEJ8570583.1"/>
    </source>
</evidence>
<dbReference type="Pfam" id="PF03480">
    <property type="entry name" value="DctP"/>
    <property type="match status" value="1"/>
</dbReference>
<dbReference type="PANTHER" id="PTHR33376">
    <property type="match status" value="1"/>
</dbReference>
<dbReference type="AlphaFoldDB" id="A0AAW9RNV9"/>
<dbReference type="EMBL" id="JAZHOF010000002">
    <property type="protein sequence ID" value="MEJ8570583.1"/>
    <property type="molecule type" value="Genomic_DNA"/>
</dbReference>